<evidence type="ECO:0000256" key="3">
    <source>
        <dbReference type="ARBA" id="ARBA00022670"/>
    </source>
</evidence>
<evidence type="ECO:0000259" key="9">
    <source>
        <dbReference type="PROSITE" id="PS52048"/>
    </source>
</evidence>
<protein>
    <recommendedName>
        <fullName evidence="8">Ubiquitin carboxyl-terminal hydrolase</fullName>
        <ecNumber evidence="8">3.4.19.12</ecNumber>
    </recommendedName>
</protein>
<keyword evidence="11" id="KW-1185">Reference proteome</keyword>
<dbReference type="SUPFAM" id="SSF54001">
    <property type="entry name" value="Cysteine proteinases"/>
    <property type="match status" value="1"/>
</dbReference>
<evidence type="ECO:0000256" key="5">
    <source>
        <dbReference type="ARBA" id="ARBA00022801"/>
    </source>
</evidence>
<dbReference type="GO" id="GO:0006511">
    <property type="term" value="P:ubiquitin-dependent protein catabolic process"/>
    <property type="evidence" value="ECO:0007669"/>
    <property type="project" value="UniProtKB-UniRule"/>
</dbReference>
<evidence type="ECO:0000256" key="1">
    <source>
        <dbReference type="ARBA" id="ARBA00000707"/>
    </source>
</evidence>
<evidence type="ECO:0000313" key="11">
    <source>
        <dbReference type="Proteomes" id="UP000759131"/>
    </source>
</evidence>
<organism evidence="10">
    <name type="scientific">Medioppia subpectinata</name>
    <dbReference type="NCBI Taxonomy" id="1979941"/>
    <lineage>
        <taxon>Eukaryota</taxon>
        <taxon>Metazoa</taxon>
        <taxon>Ecdysozoa</taxon>
        <taxon>Arthropoda</taxon>
        <taxon>Chelicerata</taxon>
        <taxon>Arachnida</taxon>
        <taxon>Acari</taxon>
        <taxon>Acariformes</taxon>
        <taxon>Sarcoptiformes</taxon>
        <taxon>Oribatida</taxon>
        <taxon>Brachypylina</taxon>
        <taxon>Oppioidea</taxon>
        <taxon>Oppiidae</taxon>
        <taxon>Medioppia</taxon>
    </lineage>
</organism>
<dbReference type="GO" id="GO:0016579">
    <property type="term" value="P:protein deubiquitination"/>
    <property type="evidence" value="ECO:0007669"/>
    <property type="project" value="TreeGrafter"/>
</dbReference>
<reference evidence="10" key="1">
    <citation type="submission" date="2020-11" db="EMBL/GenBank/DDBJ databases">
        <authorList>
            <person name="Tran Van P."/>
        </authorList>
    </citation>
    <scope>NUCLEOTIDE SEQUENCE</scope>
</reference>
<dbReference type="InterPro" id="IPR001578">
    <property type="entry name" value="Peptidase_C12_UCH"/>
</dbReference>
<dbReference type="PANTHER" id="PTHR10589">
    <property type="entry name" value="UBIQUITIN CARBOXYL-TERMINAL HYDROLASE"/>
    <property type="match status" value="1"/>
</dbReference>
<evidence type="ECO:0000256" key="4">
    <source>
        <dbReference type="ARBA" id="ARBA00022786"/>
    </source>
</evidence>
<evidence type="ECO:0000256" key="6">
    <source>
        <dbReference type="ARBA" id="ARBA00022807"/>
    </source>
</evidence>
<dbReference type="PANTHER" id="PTHR10589:SF17">
    <property type="entry name" value="UBIQUITIN CARBOXYL-TERMINAL HYDROLASE"/>
    <property type="match status" value="1"/>
</dbReference>
<comment type="catalytic activity">
    <reaction evidence="1 8">
        <text>Thiol-dependent hydrolysis of ester, thioester, amide, peptide and isopeptide bonds formed by the C-terminal Gly of ubiquitin (a 76-residue protein attached to proteins as an intracellular targeting signal).</text>
        <dbReference type="EC" id="3.4.19.12"/>
    </reaction>
</comment>
<proteinExistence type="inferred from homology"/>
<dbReference type="GO" id="GO:0005737">
    <property type="term" value="C:cytoplasm"/>
    <property type="evidence" value="ECO:0007669"/>
    <property type="project" value="TreeGrafter"/>
</dbReference>
<dbReference type="InterPro" id="IPR038765">
    <property type="entry name" value="Papain-like_cys_pep_sf"/>
</dbReference>
<accession>A0A7R9KU81</accession>
<dbReference type="AlphaFoldDB" id="A0A7R9KU81"/>
<feature type="domain" description="UCH catalytic" evidence="9">
    <location>
        <begin position="6"/>
        <end position="187"/>
    </location>
</feature>
<dbReference type="OrthoDB" id="427186at2759"/>
<dbReference type="PROSITE" id="PS52048">
    <property type="entry name" value="UCH_DOMAIN"/>
    <property type="match status" value="1"/>
</dbReference>
<keyword evidence="4 8" id="KW-0833">Ubl conjugation pathway</keyword>
<keyword evidence="6 8" id="KW-0788">Thiol protease</keyword>
<keyword evidence="3 8" id="KW-0645">Protease</keyword>
<dbReference type="Proteomes" id="UP000759131">
    <property type="component" value="Unassembled WGS sequence"/>
</dbReference>
<dbReference type="EMBL" id="CAJPIZ010006918">
    <property type="protein sequence ID" value="CAG2109927.1"/>
    <property type="molecule type" value="Genomic_DNA"/>
</dbReference>
<comment type="caution">
    <text evidence="7">Lacks conserved residue(s) required for the propagation of feature annotation.</text>
</comment>
<evidence type="ECO:0000256" key="8">
    <source>
        <dbReference type="RuleBase" id="RU361215"/>
    </source>
</evidence>
<keyword evidence="5 8" id="KW-0378">Hydrolase</keyword>
<dbReference type="PRINTS" id="PR00707">
    <property type="entry name" value="UBCTHYDRLASE"/>
</dbReference>
<dbReference type="InterPro" id="IPR036959">
    <property type="entry name" value="Peptidase_C12_UCH_sf"/>
</dbReference>
<dbReference type="GO" id="GO:0004843">
    <property type="term" value="F:cysteine-type deubiquitinase activity"/>
    <property type="evidence" value="ECO:0007669"/>
    <property type="project" value="UniProtKB-EC"/>
</dbReference>
<sequence length="189" mass="21210">MSESVHWVPFESNPEVMNKFLWAIGVSEDYRIVDVMGLDEELLPFIDGPVLSLILLYPVNEHNESLTSLSSYLLFSLKTFLDSTRHLSHEERGRLLESNEEIANAHHIYAKEGQTSAPAADSEVDHHFVALVQRNGYLFVTDGRGSRALNFGKTSDETFLSDAARVCRQVMARDPNNLVFNVIALSGRS</sequence>
<name>A0A7R9KU81_9ACAR</name>
<dbReference type="EMBL" id="OC861493">
    <property type="protein sequence ID" value="CAD7629497.1"/>
    <property type="molecule type" value="Genomic_DNA"/>
</dbReference>
<comment type="similarity">
    <text evidence="2 7 8">Belongs to the peptidase C12 family.</text>
</comment>
<evidence type="ECO:0000256" key="7">
    <source>
        <dbReference type="PROSITE-ProRule" id="PRU01393"/>
    </source>
</evidence>
<gene>
    <name evidence="10" type="ORF">OSB1V03_LOCUS9913</name>
</gene>
<dbReference type="Gene3D" id="3.40.532.10">
    <property type="entry name" value="Peptidase C12, ubiquitin carboxyl-terminal hydrolase"/>
    <property type="match status" value="2"/>
</dbReference>
<evidence type="ECO:0000313" key="10">
    <source>
        <dbReference type="EMBL" id="CAD7629497.1"/>
    </source>
</evidence>
<evidence type="ECO:0000256" key="2">
    <source>
        <dbReference type="ARBA" id="ARBA00009326"/>
    </source>
</evidence>
<dbReference type="EC" id="3.4.19.12" evidence="8"/>
<dbReference type="Pfam" id="PF01088">
    <property type="entry name" value="Peptidase_C12"/>
    <property type="match status" value="2"/>
</dbReference>